<dbReference type="PANTHER" id="PTHR38730">
    <property type="entry name" value="SLL7028 PROTEIN"/>
    <property type="match status" value="1"/>
</dbReference>
<dbReference type="Pfam" id="PF13203">
    <property type="entry name" value="DUF2201_N"/>
    <property type="match status" value="1"/>
</dbReference>
<evidence type="ECO:0000256" key="1">
    <source>
        <dbReference type="SAM" id="MobiDB-lite"/>
    </source>
</evidence>
<organism evidence="4 5">
    <name type="scientific">Enterocloster asparagiformis</name>
    <dbReference type="NCBI Taxonomy" id="333367"/>
    <lineage>
        <taxon>Bacteria</taxon>
        <taxon>Bacillati</taxon>
        <taxon>Bacillota</taxon>
        <taxon>Clostridia</taxon>
        <taxon>Lachnospirales</taxon>
        <taxon>Lachnospiraceae</taxon>
        <taxon>Enterocloster</taxon>
    </lineage>
</organism>
<dbReference type="AlphaFoldDB" id="A0A413FH78"/>
<evidence type="ECO:0000313" key="4">
    <source>
        <dbReference type="EMBL" id="RGX30338.1"/>
    </source>
</evidence>
<name>A0A413FH78_9FIRM</name>
<dbReference type="Pfam" id="PF09967">
    <property type="entry name" value="DUF2201"/>
    <property type="match status" value="1"/>
</dbReference>
<dbReference type="InterPro" id="IPR018698">
    <property type="entry name" value="VWA-like_dom"/>
</dbReference>
<dbReference type="SUPFAM" id="SSF53300">
    <property type="entry name" value="vWA-like"/>
    <property type="match status" value="1"/>
</dbReference>
<proteinExistence type="predicted"/>
<feature type="region of interest" description="Disordered" evidence="1">
    <location>
        <begin position="235"/>
        <end position="304"/>
    </location>
</feature>
<evidence type="ECO:0000313" key="5">
    <source>
        <dbReference type="Proteomes" id="UP000283880"/>
    </source>
</evidence>
<accession>A0A413FH78</accession>
<dbReference type="InterPro" id="IPR025154">
    <property type="entry name" value="Put_metallopeptidase_dom"/>
</dbReference>
<feature type="domain" description="Putative metallopeptidase" evidence="3">
    <location>
        <begin position="62"/>
        <end position="158"/>
    </location>
</feature>
<dbReference type="OrthoDB" id="9809307at2"/>
<gene>
    <name evidence="4" type="ORF">DWV29_07825</name>
</gene>
<evidence type="ECO:0000259" key="2">
    <source>
        <dbReference type="Pfam" id="PF09967"/>
    </source>
</evidence>
<comment type="caution">
    <text evidence="4">The sequence shown here is derived from an EMBL/GenBank/DDBJ whole genome shotgun (WGS) entry which is preliminary data.</text>
</comment>
<feature type="domain" description="VWA-like" evidence="2">
    <location>
        <begin position="409"/>
        <end position="529"/>
    </location>
</feature>
<protein>
    <recommendedName>
        <fullName evidence="6">VWA domain-containing protein</fullName>
    </recommendedName>
</protein>
<reference evidence="4 5" key="1">
    <citation type="submission" date="2018-08" db="EMBL/GenBank/DDBJ databases">
        <title>A genome reference for cultivated species of the human gut microbiota.</title>
        <authorList>
            <person name="Zou Y."/>
            <person name="Xue W."/>
            <person name="Luo G."/>
        </authorList>
    </citation>
    <scope>NUCLEOTIDE SEQUENCE [LARGE SCALE GENOMIC DNA]</scope>
    <source>
        <strain evidence="4 5">AF04-15</strain>
    </source>
</reference>
<dbReference type="Proteomes" id="UP000283880">
    <property type="component" value="Unassembled WGS sequence"/>
</dbReference>
<sequence>MGQGLDNFDGNCQVLVLFWGVCSGQGSLPANLFPGALSGNAWDDYNKTKWTTGREAGPMEAEQALRAARSRILKRISFLSPVLEVVEWREQDGFEGIGTDGRFLLYGKAYVREIAVSGGNGRLEREYLHAVCHIICRHPSQCPGDEAERKLFGICADLKAGELYLRFLECANGGRKGKNELEMPWGYCNMIGRSRTEGVYVRELYREAEENEERKLALEGMAGVLMVDDHRFWRKKDEEGQRGGVRAAGSPGASPGIQPAGIPGASSGIQPAGIPGASHGTQPAGVPGASPGAQSAGIPGVPPCAHPDQLSRALEAMQIMAGRQISLMLFGGRGYGSGSLGVSCYYEAAEENHRSYREFLEQYLAREEVCREDDSEIDYIWYTYGMERWGNIGLVESPEVTEQPALKQIAIAIDTSGSCQGEPVRLFLRETANILKSYENMELDILVFQADSKICRADRIADLDGLERYLAEGRIDGGGGTDFIPVIRRLEELNRSGREAPFKLLIYLSDGMGRFPEHKPEFDVAFALVECGGFKPELPEWVIPLYLTGDEAARGIQPERIAAGGKPDNTPGNGGVLNQTEGGIIGGFFGID</sequence>
<dbReference type="EMBL" id="QSBM01000005">
    <property type="protein sequence ID" value="RGX30338.1"/>
    <property type="molecule type" value="Genomic_DNA"/>
</dbReference>
<dbReference type="InterPro" id="IPR036465">
    <property type="entry name" value="vWFA_dom_sf"/>
</dbReference>
<dbReference type="PANTHER" id="PTHR38730:SF1">
    <property type="entry name" value="SLL7028 PROTEIN"/>
    <property type="match status" value="1"/>
</dbReference>
<evidence type="ECO:0000259" key="3">
    <source>
        <dbReference type="Pfam" id="PF13203"/>
    </source>
</evidence>
<evidence type="ECO:0008006" key="6">
    <source>
        <dbReference type="Google" id="ProtNLM"/>
    </source>
</evidence>